<sequence>MNTSSLFPRLKCAVVLIIFTVLGLGPVPITSVVGLFVVIFRPQWFKNLVDRIYGDK</sequence>
<keyword evidence="1" id="KW-0812">Transmembrane</keyword>
<organism evidence="2 3">
    <name type="scientific">Crenothrix polyspora</name>
    <dbReference type="NCBI Taxonomy" id="360316"/>
    <lineage>
        <taxon>Bacteria</taxon>
        <taxon>Pseudomonadati</taxon>
        <taxon>Pseudomonadota</taxon>
        <taxon>Gammaproteobacteria</taxon>
        <taxon>Methylococcales</taxon>
        <taxon>Crenotrichaceae</taxon>
        <taxon>Crenothrix</taxon>
    </lineage>
</organism>
<gene>
    <name evidence="2" type="ORF">CRENPOLYSF2_1830005</name>
</gene>
<proteinExistence type="predicted"/>
<evidence type="ECO:0000256" key="1">
    <source>
        <dbReference type="SAM" id="Phobius"/>
    </source>
</evidence>
<name>A0A1R4H3F2_9GAMM</name>
<reference evidence="3" key="1">
    <citation type="submission" date="2017-02" db="EMBL/GenBank/DDBJ databases">
        <authorList>
            <person name="Daims H."/>
        </authorList>
    </citation>
    <scope>NUCLEOTIDE SEQUENCE [LARGE SCALE GENOMIC DNA]</scope>
</reference>
<dbReference type="Proteomes" id="UP000195442">
    <property type="component" value="Unassembled WGS sequence"/>
</dbReference>
<protein>
    <submittedName>
        <fullName evidence="2">Uncharacterized protein</fullName>
    </submittedName>
</protein>
<evidence type="ECO:0000313" key="3">
    <source>
        <dbReference type="Proteomes" id="UP000195442"/>
    </source>
</evidence>
<dbReference type="AlphaFoldDB" id="A0A1R4H3F2"/>
<keyword evidence="3" id="KW-1185">Reference proteome</keyword>
<evidence type="ECO:0000313" key="2">
    <source>
        <dbReference type="EMBL" id="SJM90773.1"/>
    </source>
</evidence>
<dbReference type="EMBL" id="FUKJ01000094">
    <property type="protein sequence ID" value="SJM90773.1"/>
    <property type="molecule type" value="Genomic_DNA"/>
</dbReference>
<keyword evidence="1" id="KW-1133">Transmembrane helix</keyword>
<feature type="transmembrane region" description="Helical" evidence="1">
    <location>
        <begin position="12"/>
        <end position="40"/>
    </location>
</feature>
<accession>A0A1R4H3F2</accession>
<keyword evidence="1" id="KW-0472">Membrane</keyword>